<dbReference type="InterPro" id="IPR036413">
    <property type="entry name" value="YaeB-like_sf"/>
</dbReference>
<reference evidence="4 5" key="1">
    <citation type="submission" date="2019-12" db="EMBL/GenBank/DDBJ databases">
        <title>Roseobacter cerasinus sp. nov., isolated from seawater around aquaculture.</title>
        <authorList>
            <person name="Muramatsu S."/>
            <person name="Takabe Y."/>
            <person name="Mori K."/>
            <person name="Takaichi S."/>
            <person name="Hanada S."/>
        </authorList>
    </citation>
    <scope>NUCLEOTIDE SEQUENCE [LARGE SCALE GENOMIC DNA]</scope>
    <source>
        <strain evidence="4 5">AI77</strain>
    </source>
</reference>
<evidence type="ECO:0000256" key="1">
    <source>
        <dbReference type="ARBA" id="ARBA00022691"/>
    </source>
</evidence>
<name>A0A640VXQ6_9RHOB</name>
<dbReference type="InterPro" id="IPR023368">
    <property type="entry name" value="UPF0066_cons_site"/>
</dbReference>
<dbReference type="EMBL" id="BLIV01000008">
    <property type="protein sequence ID" value="GFE51881.1"/>
    <property type="molecule type" value="Genomic_DNA"/>
</dbReference>
<dbReference type="InterPro" id="IPR023370">
    <property type="entry name" value="TrmO-like_N"/>
</dbReference>
<evidence type="ECO:0000256" key="2">
    <source>
        <dbReference type="ARBA" id="ARBA00033753"/>
    </source>
</evidence>
<comment type="caution">
    <text evidence="4">The sequence shown here is derived from an EMBL/GenBank/DDBJ whole genome shotgun (WGS) entry which is preliminary data.</text>
</comment>
<dbReference type="Pfam" id="PF01980">
    <property type="entry name" value="TrmO_N"/>
    <property type="match status" value="1"/>
</dbReference>
<sequence>MTDPLTLSPIGHTDTQDGGFIIQLWPNTRPGLTGLSGFSHAIVLWWAHNADSAEARTRLSIQSPYTATSANIGVFATRSEARPNPIGMSVISIAAIDPDAGRVDAHYFDMLPGTPILDLKPYFPASDRVSDARVPAHFDHWPTSLEASATFDWDREFRH</sequence>
<organism evidence="4 5">
    <name type="scientific">Roseobacter cerasinus</name>
    <dbReference type="NCBI Taxonomy" id="2602289"/>
    <lineage>
        <taxon>Bacteria</taxon>
        <taxon>Pseudomonadati</taxon>
        <taxon>Pseudomonadota</taxon>
        <taxon>Alphaproteobacteria</taxon>
        <taxon>Rhodobacterales</taxon>
        <taxon>Roseobacteraceae</taxon>
        <taxon>Roseobacter</taxon>
    </lineage>
</organism>
<keyword evidence="4" id="KW-0489">Methyltransferase</keyword>
<dbReference type="GO" id="GO:0032259">
    <property type="term" value="P:methylation"/>
    <property type="evidence" value="ECO:0007669"/>
    <property type="project" value="UniProtKB-KW"/>
</dbReference>
<dbReference type="InterPro" id="IPR040372">
    <property type="entry name" value="YaeB-like"/>
</dbReference>
<dbReference type="Proteomes" id="UP000436522">
    <property type="component" value="Unassembled WGS sequence"/>
</dbReference>
<dbReference type="OrthoDB" id="9804309at2"/>
<proteinExistence type="inferred from homology"/>
<dbReference type="PANTHER" id="PTHR12818:SF0">
    <property type="entry name" value="TRNA (ADENINE(37)-N6)-METHYLTRANSFERASE"/>
    <property type="match status" value="1"/>
</dbReference>
<keyword evidence="1" id="KW-0949">S-adenosyl-L-methionine</keyword>
<feature type="domain" description="TsaA-like" evidence="3">
    <location>
        <begin position="7"/>
        <end position="131"/>
    </location>
</feature>
<dbReference type="AlphaFoldDB" id="A0A640VXQ6"/>
<evidence type="ECO:0000313" key="5">
    <source>
        <dbReference type="Proteomes" id="UP000436522"/>
    </source>
</evidence>
<comment type="similarity">
    <text evidence="2">Belongs to the tRNA methyltransferase O family.</text>
</comment>
<evidence type="ECO:0000259" key="3">
    <source>
        <dbReference type="PROSITE" id="PS51668"/>
    </source>
</evidence>
<gene>
    <name evidence="4" type="ORF">So717_36340</name>
</gene>
<dbReference type="SUPFAM" id="SSF118196">
    <property type="entry name" value="YaeB-like"/>
    <property type="match status" value="1"/>
</dbReference>
<dbReference type="RefSeq" id="WP_159980057.1">
    <property type="nucleotide sequence ID" value="NZ_BLIV01000008.1"/>
</dbReference>
<dbReference type="PROSITE" id="PS51668">
    <property type="entry name" value="TSAA_2"/>
    <property type="match status" value="1"/>
</dbReference>
<accession>A0A640VXQ6</accession>
<dbReference type="Gene3D" id="2.40.30.70">
    <property type="entry name" value="YaeB-like"/>
    <property type="match status" value="1"/>
</dbReference>
<dbReference type="PROSITE" id="PS01318">
    <property type="entry name" value="TSAA_1"/>
    <property type="match status" value="1"/>
</dbReference>
<keyword evidence="4" id="KW-0808">Transferase</keyword>
<dbReference type="PANTHER" id="PTHR12818">
    <property type="entry name" value="TRNA (ADENINE(37)-N6)-METHYLTRANSFERASE"/>
    <property type="match status" value="1"/>
</dbReference>
<keyword evidence="5" id="KW-1185">Reference proteome</keyword>
<dbReference type="GO" id="GO:0008168">
    <property type="term" value="F:methyltransferase activity"/>
    <property type="evidence" value="ECO:0007669"/>
    <property type="project" value="UniProtKB-KW"/>
</dbReference>
<dbReference type="InterPro" id="IPR036414">
    <property type="entry name" value="YaeB_N_sf"/>
</dbReference>
<evidence type="ECO:0000313" key="4">
    <source>
        <dbReference type="EMBL" id="GFE51881.1"/>
    </source>
</evidence>
<protein>
    <submittedName>
        <fullName evidence="4">tRNA (N6-threonylcarbamoyladenosine(37)-N6)-methyltransferase TrmO</fullName>
    </submittedName>
</protein>